<accession>A0A7S3V589</accession>
<name>A0A7S3V589_9STRA</name>
<evidence type="ECO:0000256" key="1">
    <source>
        <dbReference type="SAM" id="MobiDB-lite"/>
    </source>
</evidence>
<proteinExistence type="predicted"/>
<reference evidence="2" key="1">
    <citation type="submission" date="2021-01" db="EMBL/GenBank/DDBJ databases">
        <authorList>
            <person name="Corre E."/>
            <person name="Pelletier E."/>
            <person name="Niang G."/>
            <person name="Scheremetjew M."/>
            <person name="Finn R."/>
            <person name="Kale V."/>
            <person name="Holt S."/>
            <person name="Cochrane G."/>
            <person name="Meng A."/>
            <person name="Brown T."/>
            <person name="Cohen L."/>
        </authorList>
    </citation>
    <scope>NUCLEOTIDE SEQUENCE</scope>
    <source>
        <strain evidence="2">MM31A-1</strain>
    </source>
</reference>
<feature type="region of interest" description="Disordered" evidence="1">
    <location>
        <begin position="62"/>
        <end position="110"/>
    </location>
</feature>
<gene>
    <name evidence="2" type="ORF">CDEB00056_LOCUS2629</name>
</gene>
<evidence type="ECO:0000313" key="2">
    <source>
        <dbReference type="EMBL" id="CAE0457788.1"/>
    </source>
</evidence>
<feature type="compositionally biased region" description="Pro residues" evidence="1">
    <location>
        <begin position="73"/>
        <end position="84"/>
    </location>
</feature>
<dbReference type="EMBL" id="HBIO01003826">
    <property type="protein sequence ID" value="CAE0457788.1"/>
    <property type="molecule type" value="Transcribed_RNA"/>
</dbReference>
<dbReference type="AlphaFoldDB" id="A0A7S3V589"/>
<feature type="compositionally biased region" description="Polar residues" evidence="1">
    <location>
        <begin position="85"/>
        <end position="99"/>
    </location>
</feature>
<sequence length="145" mass="16070">MDHSRKEEDALNSQRFFSGFRMPMHKNQPLHARPDLPQANRELKYQFARTRSTSDEYGINIFGMTHHDNSLPHNPPQSGAPPDNPNFSDVSATNGNSHHSVGFPSSIVSNSTASTAEESYVEDDIKAAAMILTSSRPPSTIGRYI</sequence>
<organism evidence="2">
    <name type="scientific">Chaetoceros debilis</name>
    <dbReference type="NCBI Taxonomy" id="122233"/>
    <lineage>
        <taxon>Eukaryota</taxon>
        <taxon>Sar</taxon>
        <taxon>Stramenopiles</taxon>
        <taxon>Ochrophyta</taxon>
        <taxon>Bacillariophyta</taxon>
        <taxon>Coscinodiscophyceae</taxon>
        <taxon>Chaetocerotophycidae</taxon>
        <taxon>Chaetocerotales</taxon>
        <taxon>Chaetocerotaceae</taxon>
        <taxon>Chaetoceros</taxon>
    </lineage>
</organism>
<feature type="region of interest" description="Disordered" evidence="1">
    <location>
        <begin position="1"/>
        <end position="39"/>
    </location>
</feature>
<protein>
    <submittedName>
        <fullName evidence="2">Uncharacterized protein</fullName>
    </submittedName>
</protein>